<protein>
    <recommendedName>
        <fullName evidence="1">DUF1990 domain-containing protein</fullName>
    </recommendedName>
</protein>
<feature type="domain" description="DUF1990" evidence="1">
    <location>
        <begin position="23"/>
        <end position="178"/>
    </location>
</feature>
<dbReference type="EMBL" id="BANT01000002">
    <property type="protein sequence ID" value="GAC55953.1"/>
    <property type="molecule type" value="Genomic_DNA"/>
</dbReference>
<gene>
    <name evidence="2" type="ORF">GOHSU_02_00960</name>
</gene>
<comment type="caution">
    <text evidence="2">The sequence shown here is derived from an EMBL/GenBank/DDBJ whole genome shotgun (WGS) entry which is preliminary data.</text>
</comment>
<reference evidence="2 3" key="1">
    <citation type="submission" date="2012-12" db="EMBL/GenBank/DDBJ databases">
        <title>Whole genome shotgun sequence of Gordonia hirsuta NBRC 16056.</title>
        <authorList>
            <person name="Isaki-Nakamura S."/>
            <person name="Hosoyama A."/>
            <person name="Tsuchikane K."/>
            <person name="Katsumata H."/>
            <person name="Baba S."/>
            <person name="Yamazaki S."/>
            <person name="Fujita N."/>
        </authorList>
    </citation>
    <scope>NUCLEOTIDE SEQUENCE [LARGE SCALE GENOMIC DNA]</scope>
    <source>
        <strain evidence="2 3">NBRC 16056</strain>
    </source>
</reference>
<dbReference type="PANTHER" id="PTHR34202:SF1">
    <property type="entry name" value="UPF0548 PROTEIN"/>
    <property type="match status" value="1"/>
</dbReference>
<accession>L7L7G5</accession>
<dbReference type="OrthoDB" id="120660at2"/>
<proteinExistence type="predicted"/>
<dbReference type="STRING" id="1121927.GOHSU_02_00960"/>
<evidence type="ECO:0000259" key="1">
    <source>
        <dbReference type="Pfam" id="PF09348"/>
    </source>
</evidence>
<dbReference type="PIRSF" id="PIRSF010260">
    <property type="entry name" value="UCP010260"/>
    <property type="match status" value="1"/>
</dbReference>
<keyword evidence="3" id="KW-1185">Reference proteome</keyword>
<dbReference type="PANTHER" id="PTHR34202">
    <property type="entry name" value="UPF0548 PROTEIN"/>
    <property type="match status" value="1"/>
</dbReference>
<dbReference type="Pfam" id="PF09348">
    <property type="entry name" value="DUF1990"/>
    <property type="match status" value="1"/>
</dbReference>
<dbReference type="Proteomes" id="UP000053405">
    <property type="component" value="Unassembled WGS sequence"/>
</dbReference>
<sequence>MKNAGLSLLIPAQARTLAAAPWTYPDVGASARDHLPDGYRSLRRRTELGRGDAAFALAREALLTWQVQLRSGVRVRASAPRIDTGVVAIVGIGLGPLQIGGPVRVVMIDDSPAHVAFSYGTLPGHPEAGEEHFSVTLDDAGAVWFALSGFSRPHSIAARVAAPVAAHVQDRITERYTRSLQD</sequence>
<evidence type="ECO:0000313" key="3">
    <source>
        <dbReference type="Proteomes" id="UP000053405"/>
    </source>
</evidence>
<dbReference type="RefSeq" id="WP_005935228.1">
    <property type="nucleotide sequence ID" value="NZ_ATVK01000040.1"/>
</dbReference>
<dbReference type="eggNOG" id="COG4762">
    <property type="taxonomic scope" value="Bacteria"/>
</dbReference>
<organism evidence="2 3">
    <name type="scientific">Gordonia hirsuta DSM 44140 = NBRC 16056</name>
    <dbReference type="NCBI Taxonomy" id="1121927"/>
    <lineage>
        <taxon>Bacteria</taxon>
        <taxon>Bacillati</taxon>
        <taxon>Actinomycetota</taxon>
        <taxon>Actinomycetes</taxon>
        <taxon>Mycobacteriales</taxon>
        <taxon>Gordoniaceae</taxon>
        <taxon>Gordonia</taxon>
    </lineage>
</organism>
<name>L7L7G5_9ACTN</name>
<dbReference type="InterPro" id="IPR018960">
    <property type="entry name" value="DUF1990"/>
</dbReference>
<dbReference type="AlphaFoldDB" id="L7L7G5"/>
<evidence type="ECO:0000313" key="2">
    <source>
        <dbReference type="EMBL" id="GAC55953.1"/>
    </source>
</evidence>
<dbReference type="InterPro" id="IPR014457">
    <property type="entry name" value="UCP010260"/>
</dbReference>